<dbReference type="EMBL" id="JAJADQ010000007">
    <property type="protein sequence ID" value="MCB2378701.1"/>
    <property type="molecule type" value="Genomic_DNA"/>
</dbReference>
<sequence length="807" mass="84296">MAAHASRAQTLDPSFQPTTLYASAPVTAAVPQPDGKRLVIGNFARTDAGSSAFLVRYNADNSIDQAFTNNVAGLRVLLSTTLSNVRVLPSGKLLLVGDGTLTLNGVTRQDLMLLNADGTLDSSFDAGTASGTGLARVSAVQADGKILLGGTFSSYNGVARRNMVRLLASGAVDPSFNPGTVFNTAVADITFQTDGRILVGGSFDAPAGVARLLSTGALDPSFTSPFTAAAAVTMVGLQPDGKILVGGALYFASSSSSSFVRLLPDGTHDITFTNRIGNATYTFSITNRNDVTDFVMQPNGQVVVPLIFSSSQPKELLTRFNSDGTRDATFAAPASFGTVNSLQQQINGQLLIGGSYFGLPNRRNSAVALSPDGGIDTAFNPLLLKLGSMRSMVQQPNGKVLAAGDFDEVNGVRVNNIARFNADGSVDPSFAVPVSLLLTVEKLVLQPDGKVLAIGLAPGLNNNMIRLLPNGSPDNTWLGPRGINIGNSVSQFTLRSDGKIYVTNGSVLELLLTNGQGGIVETGFYPFEANASILSLLPLPDGKVLVGGLGQFLSSNSTPRQALVRVRADGSLDPTFSSPIQSVADTEVDELLLQPDGKIIVGGFTSATYPSSVPYGLFRLLPTGAADNTFTANLPTSGGYGWVKGLALQPNGRVLVAAYGNILLRTMNNGSTDTSFGNAGFDGPVEDVLVQPDGKILVAGGFATVDGQPVTGLARLTASNVLHVGHAQTEARTQAWPVPAYDMLHLSLDASAQPPTVELLDNLGRIVLTQRAAQPALTLPVQQLKAGVYLLRVNYAHGPVTRRVVVE</sequence>
<evidence type="ECO:0000259" key="1">
    <source>
        <dbReference type="Pfam" id="PF18962"/>
    </source>
</evidence>
<dbReference type="SUPFAM" id="SSF69322">
    <property type="entry name" value="Tricorn protease domain 2"/>
    <property type="match status" value="1"/>
</dbReference>
<gene>
    <name evidence="2" type="ORF">LGH70_13955</name>
</gene>
<dbReference type="SUPFAM" id="SSF63829">
    <property type="entry name" value="Calcium-dependent phosphotriesterase"/>
    <property type="match status" value="1"/>
</dbReference>
<dbReference type="NCBIfam" id="TIGR02608">
    <property type="entry name" value="delta_60_rpt"/>
    <property type="match status" value="12"/>
</dbReference>
<organism evidence="2 3">
    <name type="scientific">Hymenobacter nitidus</name>
    <dbReference type="NCBI Taxonomy" id="2880929"/>
    <lineage>
        <taxon>Bacteria</taxon>
        <taxon>Pseudomonadati</taxon>
        <taxon>Bacteroidota</taxon>
        <taxon>Cytophagia</taxon>
        <taxon>Cytophagales</taxon>
        <taxon>Hymenobacteraceae</taxon>
        <taxon>Hymenobacter</taxon>
    </lineage>
</organism>
<protein>
    <submittedName>
        <fullName evidence="2">T9SS type A sorting domain-containing protein</fullName>
    </submittedName>
</protein>
<dbReference type="InterPro" id="IPR013431">
    <property type="entry name" value="Delta_60_rpt"/>
</dbReference>
<comment type="caution">
    <text evidence="2">The sequence shown here is derived from an EMBL/GenBank/DDBJ whole genome shotgun (WGS) entry which is preliminary data.</text>
</comment>
<name>A0ABS8AE55_9BACT</name>
<evidence type="ECO:0000313" key="2">
    <source>
        <dbReference type="EMBL" id="MCB2378701.1"/>
    </source>
</evidence>
<dbReference type="Pfam" id="PF18962">
    <property type="entry name" value="Por_Secre_tail"/>
    <property type="match status" value="1"/>
</dbReference>
<dbReference type="RefSeq" id="WP_226186707.1">
    <property type="nucleotide sequence ID" value="NZ_JAJADQ010000007.1"/>
</dbReference>
<dbReference type="SUPFAM" id="SSF101898">
    <property type="entry name" value="NHL repeat"/>
    <property type="match status" value="1"/>
</dbReference>
<dbReference type="Gene3D" id="2.80.10.50">
    <property type="match status" value="7"/>
</dbReference>
<reference evidence="2" key="1">
    <citation type="submission" date="2021-10" db="EMBL/GenBank/DDBJ databases">
        <authorList>
            <person name="Dean J.D."/>
            <person name="Kim M.K."/>
            <person name="Newey C.N."/>
            <person name="Stoker T.S."/>
            <person name="Thompson D.W."/>
            <person name="Grose J.H."/>
        </authorList>
    </citation>
    <scope>NUCLEOTIDE SEQUENCE</scope>
    <source>
        <strain evidence="2">BT635</strain>
    </source>
</reference>
<dbReference type="InterPro" id="IPR026444">
    <property type="entry name" value="Secre_tail"/>
</dbReference>
<proteinExistence type="predicted"/>
<keyword evidence="3" id="KW-1185">Reference proteome</keyword>
<feature type="domain" description="Secretion system C-terminal sorting" evidence="1">
    <location>
        <begin position="736"/>
        <end position="806"/>
    </location>
</feature>
<dbReference type="NCBIfam" id="TIGR04183">
    <property type="entry name" value="Por_Secre_tail"/>
    <property type="match status" value="1"/>
</dbReference>
<evidence type="ECO:0000313" key="3">
    <source>
        <dbReference type="Proteomes" id="UP001165297"/>
    </source>
</evidence>
<accession>A0ABS8AE55</accession>
<dbReference type="Pfam" id="PF17164">
    <property type="entry name" value="DUF5122"/>
    <property type="match status" value="11"/>
</dbReference>
<dbReference type="Proteomes" id="UP001165297">
    <property type="component" value="Unassembled WGS sequence"/>
</dbReference>